<feature type="domain" description="Aminotransferase class I/classII large" evidence="5">
    <location>
        <begin position="93"/>
        <end position="437"/>
    </location>
</feature>
<evidence type="ECO:0000259" key="5">
    <source>
        <dbReference type="Pfam" id="PF00155"/>
    </source>
</evidence>
<reference evidence="6 7" key="1">
    <citation type="submission" date="2020-07" db="EMBL/GenBank/DDBJ databases">
        <title>Complete genome sequence analysis of Acidithiobacillus ferrivorans XJFY6S-08 reveals extreme environmental adaptation to alpine acid mine drainage.</title>
        <authorList>
            <person name="Yan L."/>
            <person name="Ni Y."/>
        </authorList>
    </citation>
    <scope>NUCLEOTIDE SEQUENCE [LARGE SCALE GENOMIC DNA]</scope>
    <source>
        <strain evidence="6 7">XJFY6S-08</strain>
    </source>
</reference>
<dbReference type="PANTHER" id="PTHR13693:SF3">
    <property type="entry name" value="LD36009P"/>
    <property type="match status" value="1"/>
</dbReference>
<dbReference type="CDD" id="cd06454">
    <property type="entry name" value="KBL_like"/>
    <property type="match status" value="1"/>
</dbReference>
<dbReference type="AlphaFoldDB" id="A0A7T4WGE4"/>
<dbReference type="EMBL" id="CP059488">
    <property type="protein sequence ID" value="QQD74149.1"/>
    <property type="molecule type" value="Genomic_DNA"/>
</dbReference>
<evidence type="ECO:0000256" key="3">
    <source>
        <dbReference type="ARBA" id="ARBA00022898"/>
    </source>
</evidence>
<dbReference type="Proteomes" id="UP000595420">
    <property type="component" value="Chromosome"/>
</dbReference>
<dbReference type="Gene3D" id="3.90.1150.10">
    <property type="entry name" value="Aspartate Aminotransferase, domain 1"/>
    <property type="match status" value="1"/>
</dbReference>
<protein>
    <submittedName>
        <fullName evidence="6">Aminotransferase class I/II-fold pyridoxal phosphate-dependent enzyme</fullName>
    </submittedName>
</protein>
<evidence type="ECO:0000256" key="4">
    <source>
        <dbReference type="RuleBase" id="RU003693"/>
    </source>
</evidence>
<dbReference type="Gene3D" id="3.40.640.10">
    <property type="entry name" value="Type I PLP-dependent aspartate aminotransferase-like (Major domain)"/>
    <property type="match status" value="1"/>
</dbReference>
<comment type="similarity">
    <text evidence="4">Belongs to the class-II pyridoxal-phosphate-dependent aminotransferase family.</text>
</comment>
<dbReference type="SUPFAM" id="SSF53383">
    <property type="entry name" value="PLP-dependent transferases"/>
    <property type="match status" value="1"/>
</dbReference>
<evidence type="ECO:0000256" key="2">
    <source>
        <dbReference type="ARBA" id="ARBA00022679"/>
    </source>
</evidence>
<evidence type="ECO:0000313" key="6">
    <source>
        <dbReference type="EMBL" id="QQD74149.1"/>
    </source>
</evidence>
<dbReference type="Pfam" id="PF00155">
    <property type="entry name" value="Aminotran_1_2"/>
    <property type="match status" value="1"/>
</dbReference>
<dbReference type="InterPro" id="IPR004839">
    <property type="entry name" value="Aminotransferase_I/II_large"/>
</dbReference>
<dbReference type="PANTHER" id="PTHR13693">
    <property type="entry name" value="CLASS II AMINOTRANSFERASE/8-AMINO-7-OXONONANOATE SYNTHASE"/>
    <property type="match status" value="1"/>
</dbReference>
<organism evidence="6 7">
    <name type="scientific">Acidithiobacillus ferrivorans</name>
    <dbReference type="NCBI Taxonomy" id="160808"/>
    <lineage>
        <taxon>Bacteria</taxon>
        <taxon>Pseudomonadati</taxon>
        <taxon>Pseudomonadota</taxon>
        <taxon>Acidithiobacillia</taxon>
        <taxon>Acidithiobacillales</taxon>
        <taxon>Acidithiobacillaceae</taxon>
        <taxon>Acidithiobacillus</taxon>
    </lineage>
</organism>
<evidence type="ECO:0000313" key="7">
    <source>
        <dbReference type="Proteomes" id="UP000595420"/>
    </source>
</evidence>
<dbReference type="InterPro" id="IPR050087">
    <property type="entry name" value="AON_synthase_class-II"/>
</dbReference>
<dbReference type="GO" id="GO:0008483">
    <property type="term" value="F:transaminase activity"/>
    <property type="evidence" value="ECO:0007669"/>
    <property type="project" value="UniProtKB-KW"/>
</dbReference>
<sequence>MNKPHRSLAAQVKERLIQKGLEKRLKQIDAAPTTQPRQEDAAVPEAFTRFDQQPGFRQVRMLQEGAQRFGVENPFFHVHAGTAAAHSEIAGHPVINYGSYNYLGLSGHPRVNAAAKAAIDRYGTSVSASRIVAGERPLHRNLERSIAELYGVDDALVMVSGHGTNISLIGHLLGPRDIVLHDEYAHNSILMGIQISRAQRFSFRHNDMADLEQLLQNHRHRAERLLIAVEGIYSMDGDYPDLAALIHLKKRYGAWLMIDEAHALGVVGQRGRGIAEHFGIDPREVDIWMGTLSKSLAACGGYVAGEKALIENLRYLAPGFLYSVGMSPPVAAAAQAALDLLKAEPERVTTLQARGAYFFDRIRALGLDTCSSAGIAIIPVIFGSSLHAVRLSSELLRQGIHVQPIIYPAVPEKQARLRFFLSSTHSQADIDITLDALRACL</sequence>
<keyword evidence="3 4" id="KW-0663">Pyridoxal phosphate</keyword>
<dbReference type="PROSITE" id="PS00599">
    <property type="entry name" value="AA_TRANSFER_CLASS_2"/>
    <property type="match status" value="1"/>
</dbReference>
<comment type="cofactor">
    <cofactor evidence="1 4">
        <name>pyridoxal 5'-phosphate</name>
        <dbReference type="ChEBI" id="CHEBI:597326"/>
    </cofactor>
</comment>
<dbReference type="InterPro" id="IPR015424">
    <property type="entry name" value="PyrdxlP-dep_Trfase"/>
</dbReference>
<proteinExistence type="inferred from homology"/>
<dbReference type="InterPro" id="IPR015422">
    <property type="entry name" value="PyrdxlP-dep_Trfase_small"/>
</dbReference>
<name>A0A7T4WGE4_9PROT</name>
<evidence type="ECO:0000256" key="1">
    <source>
        <dbReference type="ARBA" id="ARBA00001933"/>
    </source>
</evidence>
<dbReference type="InterPro" id="IPR015421">
    <property type="entry name" value="PyrdxlP-dep_Trfase_major"/>
</dbReference>
<keyword evidence="6" id="KW-0032">Aminotransferase</keyword>
<dbReference type="InterPro" id="IPR001917">
    <property type="entry name" value="Aminotrans_II_pyridoxalP_BS"/>
</dbReference>
<dbReference type="GO" id="GO:0030170">
    <property type="term" value="F:pyridoxal phosphate binding"/>
    <property type="evidence" value="ECO:0007669"/>
    <property type="project" value="InterPro"/>
</dbReference>
<accession>A0A7T4WGE4</accession>
<keyword evidence="2 6" id="KW-0808">Transferase</keyword>
<gene>
    <name evidence="6" type="ORF">H2515_02740</name>
</gene>